<keyword evidence="2" id="KW-1185">Reference proteome</keyword>
<proteinExistence type="predicted"/>
<evidence type="ECO:0000313" key="1">
    <source>
        <dbReference type="EMBL" id="RAL05024.1"/>
    </source>
</evidence>
<gene>
    <name evidence="1" type="ORF">BO80DRAFT_346386</name>
</gene>
<dbReference type="VEuPathDB" id="FungiDB:BO80DRAFT_346386"/>
<reference evidence="1 2" key="1">
    <citation type="submission" date="2018-02" db="EMBL/GenBank/DDBJ databases">
        <title>The genomes of Aspergillus section Nigri reveals drivers in fungal speciation.</title>
        <authorList>
            <consortium name="DOE Joint Genome Institute"/>
            <person name="Vesth T.C."/>
            <person name="Nybo J."/>
            <person name="Theobald S."/>
            <person name="Brandl J."/>
            <person name="Frisvad J.C."/>
            <person name="Nielsen K.F."/>
            <person name="Lyhne E.K."/>
            <person name="Kogle M.E."/>
            <person name="Kuo A."/>
            <person name="Riley R."/>
            <person name="Clum A."/>
            <person name="Nolan M."/>
            <person name="Lipzen A."/>
            <person name="Salamov A."/>
            <person name="Henrissat B."/>
            <person name="Wiebenga A."/>
            <person name="De vries R.P."/>
            <person name="Grigoriev I.V."/>
            <person name="Mortensen U.H."/>
            <person name="Andersen M.R."/>
            <person name="Baker S.E."/>
        </authorList>
    </citation>
    <scope>NUCLEOTIDE SEQUENCE [LARGE SCALE GENOMIC DNA]</scope>
    <source>
        <strain evidence="1 2">CBS 121593</strain>
    </source>
</reference>
<accession>A0A395HFM1</accession>
<evidence type="ECO:0000313" key="2">
    <source>
        <dbReference type="Proteomes" id="UP000249402"/>
    </source>
</evidence>
<dbReference type="RefSeq" id="XP_025579351.1">
    <property type="nucleotide sequence ID" value="XM_025715362.1"/>
</dbReference>
<dbReference type="Proteomes" id="UP000249402">
    <property type="component" value="Unassembled WGS sequence"/>
</dbReference>
<name>A0A395HFM1_9EURO</name>
<organism evidence="1 2">
    <name type="scientific">Aspergillus ibericus CBS 121593</name>
    <dbReference type="NCBI Taxonomy" id="1448316"/>
    <lineage>
        <taxon>Eukaryota</taxon>
        <taxon>Fungi</taxon>
        <taxon>Dikarya</taxon>
        <taxon>Ascomycota</taxon>
        <taxon>Pezizomycotina</taxon>
        <taxon>Eurotiomycetes</taxon>
        <taxon>Eurotiomycetidae</taxon>
        <taxon>Eurotiales</taxon>
        <taxon>Aspergillaceae</taxon>
        <taxon>Aspergillus</taxon>
        <taxon>Aspergillus subgen. Circumdati</taxon>
    </lineage>
</organism>
<dbReference type="EMBL" id="KZ824422">
    <property type="protein sequence ID" value="RAL05024.1"/>
    <property type="molecule type" value="Genomic_DNA"/>
</dbReference>
<feature type="non-terminal residue" evidence="1">
    <location>
        <position position="1"/>
    </location>
</feature>
<dbReference type="AlphaFoldDB" id="A0A395HFM1"/>
<dbReference type="GeneID" id="37220227"/>
<protein>
    <submittedName>
        <fullName evidence="1">Uncharacterized protein</fullName>
    </submittedName>
</protein>
<sequence length="53" mass="6510">VLIKLYKARFFIKMLKYKFIVFKTKFLNLIINSNKFSINQEKIKIRLLLNNLF</sequence>